<protein>
    <submittedName>
        <fullName evidence="1">Uncharacterized protein</fullName>
    </submittedName>
</protein>
<dbReference type="AlphaFoldDB" id="A0A109W2F0"/>
<dbReference type="EMBL" id="CP014228">
    <property type="protein sequence ID" value="AMD87050.1"/>
    <property type="molecule type" value="Genomic_DNA"/>
</dbReference>
<evidence type="ECO:0000313" key="1">
    <source>
        <dbReference type="EMBL" id="AMD87050.1"/>
    </source>
</evidence>
<gene>
    <name evidence="1" type="ORF">AXF14_04895</name>
</gene>
<evidence type="ECO:0000313" key="2">
    <source>
        <dbReference type="Proteomes" id="UP000065220"/>
    </source>
</evidence>
<proteinExistence type="predicted"/>
<keyword evidence="2" id="KW-1185">Reference proteome</keyword>
<dbReference type="KEGG" id="ard:AXF14_04895"/>
<sequence>MMGRTTTSDKAPRVRADEFSGLLTLKDDDPWSSSRSLTRRAEADESRYLERVPLAAYRELAKQITGHPCRLTSAQVKAILNSRFISETFPHGDSPWGMLHDRTAATARSIIIEALLSATITNRAGDETLPLSTVRDLMGWERGVDHDLLDEAEQQDTPSLRAEVRMRAQHRLQLTPILTPAEHAELLGYSSSATVSLTALLHMLLYYGRSGRAVRGEDLAPFYKQIHRELRFRDSFPADAVEHTSDVLRVSHVSHIVAPDDVAWLYDVVKEPLTCNTFTELDHHRAAGLDLSVTNLCLWWAIVNPGERARRIGLAMPDTLDSRGQRRLIDAVGRAVQILDETHIDNLMGIASWLRDELPEPYDEDDTGR</sequence>
<accession>A0A109W2F0</accession>
<reference evidence="2" key="1">
    <citation type="submission" date="2016-02" db="EMBL/GenBank/DDBJ databases">
        <authorList>
            <person name="Holder M.E."/>
            <person name="Ajami N.J."/>
            <person name="Petrosino J.F."/>
        </authorList>
    </citation>
    <scope>NUCLEOTIDE SEQUENCE [LARGE SCALE GENOMIC DNA]</scope>
    <source>
        <strain evidence="2">CCUG 36733</strain>
    </source>
</reference>
<dbReference type="Proteomes" id="UP000065220">
    <property type="component" value="Chromosome"/>
</dbReference>
<name>A0A109W2F0_ACTRD</name>
<organism evidence="1 2">
    <name type="scientific">Actinomyces radicidentis</name>
    <dbReference type="NCBI Taxonomy" id="111015"/>
    <lineage>
        <taxon>Bacteria</taxon>
        <taxon>Bacillati</taxon>
        <taxon>Actinomycetota</taxon>
        <taxon>Actinomycetes</taxon>
        <taxon>Actinomycetales</taxon>
        <taxon>Actinomycetaceae</taxon>
        <taxon>Actinomyces</taxon>
    </lineage>
</organism>